<comment type="subcellular location">
    <subcellularLocation>
        <location evidence="2">Cytoplasmic vesicle membrane</location>
        <topology evidence="2">Single-pass type I membrane protein</topology>
    </subcellularLocation>
    <subcellularLocation>
        <location evidence="4">Golgi apparatus membrane</location>
        <topology evidence="4">Single-pass type I membrane protein</topology>
    </subcellularLocation>
    <subcellularLocation>
        <location evidence="1">Mitochondrion membrane</location>
        <topology evidence="1">Single-pass membrane protein</topology>
    </subcellularLocation>
    <subcellularLocation>
        <location evidence="3">Preautophagosomal structure membrane</location>
        <topology evidence="3">Single-pass type I membrane protein</topology>
    </subcellularLocation>
</comment>
<keyword evidence="10" id="KW-0653">Protein transport</keyword>
<feature type="domain" description="MRH" evidence="20">
    <location>
        <begin position="104"/>
        <end position="314"/>
    </location>
</feature>
<dbReference type="PROSITE" id="PS51914">
    <property type="entry name" value="MRH"/>
    <property type="match status" value="1"/>
</dbReference>
<keyword evidence="7" id="KW-0813">Transport</keyword>
<evidence type="ECO:0000256" key="11">
    <source>
        <dbReference type="ARBA" id="ARBA00022989"/>
    </source>
</evidence>
<feature type="transmembrane region" description="Helical" evidence="19">
    <location>
        <begin position="328"/>
        <end position="348"/>
    </location>
</feature>
<keyword evidence="15 19" id="KW-0472">Membrane</keyword>
<evidence type="ECO:0000256" key="1">
    <source>
        <dbReference type="ARBA" id="ARBA00004304"/>
    </source>
</evidence>
<dbReference type="EMBL" id="JAPVEB010000002">
    <property type="protein sequence ID" value="KAJ5274392.1"/>
    <property type="molecule type" value="Genomic_DNA"/>
</dbReference>
<evidence type="ECO:0000256" key="3">
    <source>
        <dbReference type="ARBA" id="ARBA00004472"/>
    </source>
</evidence>
<evidence type="ECO:0000256" key="10">
    <source>
        <dbReference type="ARBA" id="ARBA00022927"/>
    </source>
</evidence>
<keyword evidence="14" id="KW-0496">Mitochondrion</keyword>
<evidence type="ECO:0000259" key="20">
    <source>
        <dbReference type="PROSITE" id="PS51914"/>
    </source>
</evidence>
<evidence type="ECO:0000313" key="22">
    <source>
        <dbReference type="Proteomes" id="UP001220256"/>
    </source>
</evidence>
<evidence type="ECO:0000256" key="7">
    <source>
        <dbReference type="ARBA" id="ARBA00022448"/>
    </source>
</evidence>
<evidence type="ECO:0000256" key="14">
    <source>
        <dbReference type="ARBA" id="ARBA00023128"/>
    </source>
</evidence>
<evidence type="ECO:0000256" key="17">
    <source>
        <dbReference type="ARBA" id="ARBA00023329"/>
    </source>
</evidence>
<comment type="caution">
    <text evidence="21">The sequence shown here is derived from an EMBL/GenBank/DDBJ whole genome shotgun (WGS) entry which is preliminary data.</text>
</comment>
<keyword evidence="12" id="KW-0072">Autophagy</keyword>
<proteinExistence type="inferred from homology"/>
<evidence type="ECO:0000256" key="2">
    <source>
        <dbReference type="ARBA" id="ARBA00004358"/>
    </source>
</evidence>
<evidence type="ECO:0000256" key="15">
    <source>
        <dbReference type="ARBA" id="ARBA00023136"/>
    </source>
</evidence>
<dbReference type="Gene3D" id="2.70.130.10">
    <property type="entry name" value="Mannose-6-phosphate receptor binding domain"/>
    <property type="match status" value="1"/>
</dbReference>
<evidence type="ECO:0000256" key="4">
    <source>
        <dbReference type="ARBA" id="ARBA00004614"/>
    </source>
</evidence>
<keyword evidence="17" id="KW-0968">Cytoplasmic vesicle</keyword>
<keyword evidence="13" id="KW-0333">Golgi apparatus</keyword>
<dbReference type="InterPro" id="IPR044865">
    <property type="entry name" value="MRH_dom"/>
</dbReference>
<dbReference type="InterPro" id="IPR018939">
    <property type="entry name" value="Autophagy-rel_prot_27"/>
</dbReference>
<protein>
    <recommendedName>
        <fullName evidence="6">Autophagy-related protein 27</fullName>
    </recommendedName>
</protein>
<keyword evidence="22" id="KW-1185">Reference proteome</keyword>
<dbReference type="InterPro" id="IPR009011">
    <property type="entry name" value="Man6P_isomerase_rcpt-bd_dom_sf"/>
</dbReference>
<evidence type="ECO:0000256" key="12">
    <source>
        <dbReference type="ARBA" id="ARBA00023006"/>
    </source>
</evidence>
<evidence type="ECO:0000256" key="5">
    <source>
        <dbReference type="ARBA" id="ARBA00005363"/>
    </source>
</evidence>
<evidence type="ECO:0000256" key="19">
    <source>
        <dbReference type="SAM" id="Phobius"/>
    </source>
</evidence>
<dbReference type="SUPFAM" id="SSF50911">
    <property type="entry name" value="Mannose 6-phosphate receptor domain"/>
    <property type="match status" value="1"/>
</dbReference>
<organism evidence="21 22">
    <name type="scientific">Penicillium chrysogenum</name>
    <name type="common">Penicillium notatum</name>
    <dbReference type="NCBI Taxonomy" id="5076"/>
    <lineage>
        <taxon>Eukaryota</taxon>
        <taxon>Fungi</taxon>
        <taxon>Dikarya</taxon>
        <taxon>Ascomycota</taxon>
        <taxon>Pezizomycotina</taxon>
        <taxon>Eurotiomycetes</taxon>
        <taxon>Eurotiomycetidae</taxon>
        <taxon>Eurotiales</taxon>
        <taxon>Aspergillaceae</taxon>
        <taxon>Penicillium</taxon>
        <taxon>Penicillium chrysogenum species complex</taxon>
    </lineage>
</organism>
<feature type="region of interest" description="Disordered" evidence="18">
    <location>
        <begin position="255"/>
        <end position="290"/>
    </location>
</feature>
<feature type="compositionally biased region" description="Basic and acidic residues" evidence="18">
    <location>
        <begin position="262"/>
        <end position="273"/>
    </location>
</feature>
<dbReference type="Pfam" id="PF09451">
    <property type="entry name" value="ATG27"/>
    <property type="match status" value="1"/>
</dbReference>
<dbReference type="Proteomes" id="UP001220256">
    <property type="component" value="Unassembled WGS sequence"/>
</dbReference>
<evidence type="ECO:0000256" key="18">
    <source>
        <dbReference type="SAM" id="MobiDB-lite"/>
    </source>
</evidence>
<reference evidence="21 22" key="1">
    <citation type="journal article" date="2023" name="IMA Fungus">
        <title>Comparative genomic study of the Penicillium genus elucidates a diverse pangenome and 15 lateral gene transfer events.</title>
        <authorList>
            <person name="Petersen C."/>
            <person name="Sorensen T."/>
            <person name="Nielsen M.R."/>
            <person name="Sondergaard T.E."/>
            <person name="Sorensen J.L."/>
            <person name="Fitzpatrick D.A."/>
            <person name="Frisvad J.C."/>
            <person name="Nielsen K.L."/>
        </authorList>
    </citation>
    <scope>NUCLEOTIDE SEQUENCE [LARGE SCALE GENOMIC DNA]</scope>
    <source>
        <strain evidence="21 22">IBT 3361</strain>
    </source>
</reference>
<evidence type="ECO:0000256" key="13">
    <source>
        <dbReference type="ARBA" id="ARBA00023034"/>
    </source>
</evidence>
<evidence type="ECO:0000256" key="8">
    <source>
        <dbReference type="ARBA" id="ARBA00022692"/>
    </source>
</evidence>
<name>A0ABQ8WNT5_PENCH</name>
<dbReference type="PANTHER" id="PTHR15071">
    <property type="entry name" value="MANNOSE-6-PHOSPHATE RECEPTOR FAMILY MEMBER"/>
    <property type="match status" value="1"/>
</dbReference>
<keyword evidence="9" id="KW-0732">Signal</keyword>
<keyword evidence="11 19" id="KW-1133">Transmembrane helix</keyword>
<sequence>CQNTATGETKHLRRDNPVIVTFQPPQGPRTRITRSLQSRFNCTGHTCSVYRAPSRAKALSQLSSVLRTLRDPASATLLKMRIQPNGVSLLLSALLPSLASASGFDCANINVGDHKYDLSPLKGVHVLNTTAKTPDNVTSTTYRLNICNTLKSSAQYDKYGNCGTNKNICAFVHRAQKDGGGVDSFPFPIVDLEAAGEASKSPELKRLKDIDPETEGLRVKLEGGTYKENSGDKKGKKAGAIIEFQCDHERSGLEGLDTIEDSEAKERRRRAEGEEGGVSSGNSNSSLQIKSAGLSDDDTYILRLDWRTKYACDEYEKEKGDTPSSKSWGFFTWLIIIAFLFIAAYLIFGSWLNYNRYGARGWDLLPHGDTIRDIPYIFQDWLRRVVDTLQGAGSRGGYSAISMIGTSISTSCLHMYLYSRSPYCSFAGIIELVFLATLGAARNPAKLWLGHYIGDE</sequence>
<keyword evidence="16" id="KW-1015">Disulfide bond</keyword>
<feature type="non-terminal residue" evidence="21">
    <location>
        <position position="1"/>
    </location>
</feature>
<accession>A0ABQ8WNT5</accession>
<evidence type="ECO:0000256" key="16">
    <source>
        <dbReference type="ARBA" id="ARBA00023157"/>
    </source>
</evidence>
<dbReference type="PANTHER" id="PTHR15071:SF13">
    <property type="entry name" value="AUTOPHAGY-RELATED PROTEIN 27"/>
    <property type="match status" value="1"/>
</dbReference>
<comment type="similarity">
    <text evidence="5">Belongs to the ATG27 family.</text>
</comment>
<keyword evidence="8 19" id="KW-0812">Transmembrane</keyword>
<gene>
    <name evidence="21" type="ORF">N7505_002937</name>
</gene>
<evidence type="ECO:0000256" key="9">
    <source>
        <dbReference type="ARBA" id="ARBA00022729"/>
    </source>
</evidence>
<evidence type="ECO:0000313" key="21">
    <source>
        <dbReference type="EMBL" id="KAJ5274392.1"/>
    </source>
</evidence>
<evidence type="ECO:0000256" key="6">
    <source>
        <dbReference type="ARBA" id="ARBA00013776"/>
    </source>
</evidence>